<feature type="compositionally biased region" description="Gly residues" evidence="2">
    <location>
        <begin position="263"/>
        <end position="277"/>
    </location>
</feature>
<dbReference type="AlphaFoldDB" id="A0A840IT06"/>
<feature type="compositionally biased region" description="Gly residues" evidence="2">
    <location>
        <begin position="240"/>
        <end position="251"/>
    </location>
</feature>
<feature type="region of interest" description="Disordered" evidence="2">
    <location>
        <begin position="335"/>
        <end position="386"/>
    </location>
</feature>
<proteinExistence type="inferred from homology"/>
<feature type="region of interest" description="Disordered" evidence="2">
    <location>
        <begin position="214"/>
        <end position="277"/>
    </location>
</feature>
<dbReference type="InterPro" id="IPR038332">
    <property type="entry name" value="PPE_sf"/>
</dbReference>
<feature type="compositionally biased region" description="Basic and acidic residues" evidence="2">
    <location>
        <begin position="214"/>
        <end position="226"/>
    </location>
</feature>
<dbReference type="Proteomes" id="UP000581769">
    <property type="component" value="Unassembled WGS sequence"/>
</dbReference>
<accession>A0A840IT06</accession>
<comment type="similarity">
    <text evidence="1">Belongs to the mycobacterial PPE family.</text>
</comment>
<evidence type="ECO:0000313" key="5">
    <source>
        <dbReference type="Proteomes" id="UP000581769"/>
    </source>
</evidence>
<feature type="compositionally biased region" description="Gly residues" evidence="2">
    <location>
        <begin position="338"/>
        <end position="353"/>
    </location>
</feature>
<feature type="region of interest" description="Disordered" evidence="2">
    <location>
        <begin position="20"/>
        <end position="46"/>
    </location>
</feature>
<name>A0A840IT06_9PSEU</name>
<protein>
    <recommendedName>
        <fullName evidence="3">PPE domain-containing protein</fullName>
    </recommendedName>
</protein>
<evidence type="ECO:0000259" key="3">
    <source>
        <dbReference type="Pfam" id="PF00823"/>
    </source>
</evidence>
<sequence>MSHKPDYKRLPYEKHRKHRYYREDHPQTAAHKRRVRRARRTQTKNRKDTAFGKINWDAYSHRQLYDMIMTADPAGMGSAAHQWAELALNVDSATSAVHKTVQKLLLSWRGGAAGGAAQSATKLTSWGAGASGTMRQVGDDLDHYTTAVTTARNKMPEPVFYSAENQFRDGYDVKAASGPSGAVMVDQLLDDHLPAKKKASSAKTEAVRVMEHYETTSKGVHDKLPHFTDAPVATRSDPGGDAGSGPGGGPDPDGTTTASAGFGAPGGMPGASGPGAGAGMPGSIGAGIGGAGSAGGALGGGTSSGGPGSGAAVPGSAFGGPSGTAAAGAAQSAAGARSGMGGGFFPPMGGGRGGEGDGEHQNRYTKGGSFDFLEDMPSAYPPVLGE</sequence>
<dbReference type="RefSeq" id="WP_184779635.1">
    <property type="nucleotide sequence ID" value="NZ_JACHMG010000001.1"/>
</dbReference>
<dbReference type="Gene3D" id="1.20.1260.20">
    <property type="entry name" value="PPE superfamily"/>
    <property type="match status" value="1"/>
</dbReference>
<evidence type="ECO:0000256" key="2">
    <source>
        <dbReference type="SAM" id="MobiDB-lite"/>
    </source>
</evidence>
<gene>
    <name evidence="4" type="ORF">BJY18_001992</name>
</gene>
<feature type="compositionally biased region" description="Basic residues" evidence="2">
    <location>
        <begin position="30"/>
        <end position="44"/>
    </location>
</feature>
<reference evidence="4 5" key="1">
    <citation type="submission" date="2020-08" db="EMBL/GenBank/DDBJ databases">
        <title>Sequencing the genomes of 1000 actinobacteria strains.</title>
        <authorList>
            <person name="Klenk H.-P."/>
        </authorList>
    </citation>
    <scope>NUCLEOTIDE SEQUENCE [LARGE SCALE GENOMIC DNA]</scope>
    <source>
        <strain evidence="4 5">DSM 45859</strain>
    </source>
</reference>
<feature type="domain" description="PPE" evidence="3">
    <location>
        <begin position="68"/>
        <end position="164"/>
    </location>
</feature>
<dbReference type="Pfam" id="PF00823">
    <property type="entry name" value="PPE"/>
    <property type="match status" value="1"/>
</dbReference>
<keyword evidence="5" id="KW-1185">Reference proteome</keyword>
<dbReference type="InterPro" id="IPR000030">
    <property type="entry name" value="PPE_dom"/>
</dbReference>
<comment type="caution">
    <text evidence="4">The sequence shown here is derived from an EMBL/GenBank/DDBJ whole genome shotgun (WGS) entry which is preliminary data.</text>
</comment>
<feature type="compositionally biased region" description="Low complexity" evidence="2">
    <location>
        <begin position="252"/>
        <end position="262"/>
    </location>
</feature>
<evidence type="ECO:0000256" key="1">
    <source>
        <dbReference type="ARBA" id="ARBA00010652"/>
    </source>
</evidence>
<evidence type="ECO:0000313" key="4">
    <source>
        <dbReference type="EMBL" id="MBB4684507.1"/>
    </source>
</evidence>
<dbReference type="SUPFAM" id="SSF140459">
    <property type="entry name" value="PE/PPE dimer-like"/>
    <property type="match status" value="1"/>
</dbReference>
<organism evidence="4 5">
    <name type="scientific">Amycolatopsis jiangsuensis</name>
    <dbReference type="NCBI Taxonomy" id="1181879"/>
    <lineage>
        <taxon>Bacteria</taxon>
        <taxon>Bacillati</taxon>
        <taxon>Actinomycetota</taxon>
        <taxon>Actinomycetes</taxon>
        <taxon>Pseudonocardiales</taxon>
        <taxon>Pseudonocardiaceae</taxon>
        <taxon>Amycolatopsis</taxon>
    </lineage>
</organism>
<dbReference type="EMBL" id="JACHMG010000001">
    <property type="protein sequence ID" value="MBB4684507.1"/>
    <property type="molecule type" value="Genomic_DNA"/>
</dbReference>